<gene>
    <name evidence="11" type="ORF">EEJ31_00500</name>
</gene>
<keyword evidence="7" id="KW-0274">FAD</keyword>
<dbReference type="GO" id="GO:0046872">
    <property type="term" value="F:metal ion binding"/>
    <property type="evidence" value="ECO:0007669"/>
    <property type="project" value="UniProtKB-KW"/>
</dbReference>
<dbReference type="Proteomes" id="UP000279859">
    <property type="component" value="Unassembled WGS sequence"/>
</dbReference>
<evidence type="ECO:0000256" key="5">
    <source>
        <dbReference type="ARBA" id="ARBA00022679"/>
    </source>
</evidence>
<accession>A0A3M8LS25</accession>
<dbReference type="AlphaFoldDB" id="A0A3M8LS25"/>
<evidence type="ECO:0000313" key="11">
    <source>
        <dbReference type="EMBL" id="RNE67298.1"/>
    </source>
</evidence>
<evidence type="ECO:0000313" key="12">
    <source>
        <dbReference type="Proteomes" id="UP000279859"/>
    </source>
</evidence>
<keyword evidence="5 11" id="KW-0808">Transferase</keyword>
<dbReference type="InterPro" id="IPR024932">
    <property type="entry name" value="ApbE"/>
</dbReference>
<protein>
    <recommendedName>
        <fullName evidence="3">FAD:protein FMN transferase</fullName>
        <ecNumber evidence="2">2.7.1.180</ecNumber>
    </recommendedName>
    <alternativeName>
        <fullName evidence="9">Flavin transferase</fullName>
    </alternativeName>
</protein>
<name>A0A3M8LS25_9MICO</name>
<evidence type="ECO:0000256" key="2">
    <source>
        <dbReference type="ARBA" id="ARBA00011955"/>
    </source>
</evidence>
<evidence type="ECO:0000256" key="8">
    <source>
        <dbReference type="ARBA" id="ARBA00022842"/>
    </source>
</evidence>
<dbReference type="EC" id="2.7.1.180" evidence="2"/>
<reference evidence="11 12" key="1">
    <citation type="submission" date="2018-11" db="EMBL/GenBank/DDBJ databases">
        <title>Cryobacterium sp. nov., isolated from rhizosphere soil of lettuce.</title>
        <authorList>
            <person name="Wang Y."/>
        </authorList>
    </citation>
    <scope>NUCLEOTIDE SEQUENCE [LARGE SCALE GENOMIC DNA]</scope>
    <source>
        <strain evidence="11 12">NEAU-85</strain>
    </source>
</reference>
<organism evidence="11 12">
    <name type="scientific">Cryobacterium tepidiphilum</name>
    <dbReference type="NCBI Taxonomy" id="2486026"/>
    <lineage>
        <taxon>Bacteria</taxon>
        <taxon>Bacillati</taxon>
        <taxon>Actinomycetota</taxon>
        <taxon>Actinomycetes</taxon>
        <taxon>Micrococcales</taxon>
        <taxon>Microbacteriaceae</taxon>
        <taxon>Cryobacterium</taxon>
    </lineage>
</organism>
<dbReference type="PANTHER" id="PTHR30040:SF2">
    <property type="entry name" value="FAD:PROTEIN FMN TRANSFERASE"/>
    <property type="match status" value="1"/>
</dbReference>
<keyword evidence="12" id="KW-1185">Reference proteome</keyword>
<comment type="caution">
    <text evidence="11">The sequence shown here is derived from an EMBL/GenBank/DDBJ whole genome shotgun (WGS) entry which is preliminary data.</text>
</comment>
<dbReference type="InterPro" id="IPR003374">
    <property type="entry name" value="ApbE-like_sf"/>
</dbReference>
<comment type="catalytic activity">
    <reaction evidence="10">
        <text>L-threonyl-[protein] + FAD = FMN-L-threonyl-[protein] + AMP + H(+)</text>
        <dbReference type="Rhea" id="RHEA:36847"/>
        <dbReference type="Rhea" id="RHEA-COMP:11060"/>
        <dbReference type="Rhea" id="RHEA-COMP:11061"/>
        <dbReference type="ChEBI" id="CHEBI:15378"/>
        <dbReference type="ChEBI" id="CHEBI:30013"/>
        <dbReference type="ChEBI" id="CHEBI:57692"/>
        <dbReference type="ChEBI" id="CHEBI:74257"/>
        <dbReference type="ChEBI" id="CHEBI:456215"/>
        <dbReference type="EC" id="2.7.1.180"/>
    </reaction>
</comment>
<dbReference type="GO" id="GO:0016740">
    <property type="term" value="F:transferase activity"/>
    <property type="evidence" value="ECO:0007669"/>
    <property type="project" value="UniProtKB-KW"/>
</dbReference>
<evidence type="ECO:0000256" key="6">
    <source>
        <dbReference type="ARBA" id="ARBA00022723"/>
    </source>
</evidence>
<dbReference type="Pfam" id="PF02424">
    <property type="entry name" value="ApbE"/>
    <property type="match status" value="1"/>
</dbReference>
<keyword evidence="4" id="KW-0285">Flavoprotein</keyword>
<evidence type="ECO:0000256" key="4">
    <source>
        <dbReference type="ARBA" id="ARBA00022630"/>
    </source>
</evidence>
<evidence type="ECO:0000256" key="7">
    <source>
        <dbReference type="ARBA" id="ARBA00022827"/>
    </source>
</evidence>
<evidence type="ECO:0000256" key="1">
    <source>
        <dbReference type="ARBA" id="ARBA00001946"/>
    </source>
</evidence>
<evidence type="ECO:0000256" key="3">
    <source>
        <dbReference type="ARBA" id="ARBA00016337"/>
    </source>
</evidence>
<dbReference type="EMBL" id="RDSR01000001">
    <property type="protein sequence ID" value="RNE67298.1"/>
    <property type="molecule type" value="Genomic_DNA"/>
</dbReference>
<evidence type="ECO:0000256" key="9">
    <source>
        <dbReference type="ARBA" id="ARBA00031306"/>
    </source>
</evidence>
<proteinExistence type="predicted"/>
<keyword evidence="6" id="KW-0479">Metal-binding</keyword>
<keyword evidence="8" id="KW-0460">Magnesium</keyword>
<dbReference type="SUPFAM" id="SSF143631">
    <property type="entry name" value="ApbE-like"/>
    <property type="match status" value="1"/>
</dbReference>
<comment type="cofactor">
    <cofactor evidence="1">
        <name>Mg(2+)</name>
        <dbReference type="ChEBI" id="CHEBI:18420"/>
    </cofactor>
</comment>
<sequence>MTHPMPNGRHRATSATMGTVASLRVDGTDPATFAEAHRRLRGIFERWEDEFSLYRPSSPATAIAEGRLRLLDSSSQHRDTYAQAVDWRNRTGGAFDPHRHDGTVDLAGIVKAMAIDEAGTALAALGCANWCLNVGGDVLTSGSADGTPWSIGLVDPWDRTRLWRTIALDSKKRAVATSGSAERGAHIWRLPDGVPIRQCSVVAADIVTADVLATAIIAGGRSLAETAAAEWDLVVAISFEDGEELHIAADGFPGVAASRV</sequence>
<dbReference type="PANTHER" id="PTHR30040">
    <property type="entry name" value="THIAMINE BIOSYNTHESIS LIPOPROTEIN APBE"/>
    <property type="match status" value="1"/>
</dbReference>
<dbReference type="Gene3D" id="3.10.520.10">
    <property type="entry name" value="ApbE-like domains"/>
    <property type="match status" value="2"/>
</dbReference>
<evidence type="ECO:0000256" key="10">
    <source>
        <dbReference type="ARBA" id="ARBA00048540"/>
    </source>
</evidence>